<dbReference type="OrthoDB" id="302822at2157"/>
<dbReference type="GeneID" id="54852500"/>
<dbReference type="EMBL" id="FNVN01000002">
    <property type="protein sequence ID" value="SEG22640.1"/>
    <property type="molecule type" value="Genomic_DNA"/>
</dbReference>
<proteinExistence type="predicted"/>
<keyword evidence="2" id="KW-1185">Reference proteome</keyword>
<reference evidence="1 2" key="1">
    <citation type="submission" date="2016-10" db="EMBL/GenBank/DDBJ databases">
        <authorList>
            <person name="de Groot N.N."/>
        </authorList>
    </citation>
    <scope>NUCLEOTIDE SEQUENCE [LARGE SCALE GENOMIC DNA]</scope>
    <source>
        <strain evidence="1 2">CGMCC 1.10331</strain>
    </source>
</reference>
<organism evidence="1 2">
    <name type="scientific">Halobellus limi</name>
    <dbReference type="NCBI Taxonomy" id="699433"/>
    <lineage>
        <taxon>Archaea</taxon>
        <taxon>Methanobacteriati</taxon>
        <taxon>Methanobacteriota</taxon>
        <taxon>Stenosarchaea group</taxon>
        <taxon>Halobacteria</taxon>
        <taxon>Halobacteriales</taxon>
        <taxon>Haloferacaceae</taxon>
        <taxon>Halobellus</taxon>
    </lineage>
</organism>
<dbReference type="AlphaFoldDB" id="A0A1H5YG43"/>
<accession>A0A1H5YG43</accession>
<dbReference type="Proteomes" id="UP000236740">
    <property type="component" value="Unassembled WGS sequence"/>
</dbReference>
<gene>
    <name evidence="1" type="ORF">SAMN04488133_1565</name>
</gene>
<protein>
    <submittedName>
        <fullName evidence="1">Uncharacterized protein</fullName>
    </submittedName>
</protein>
<evidence type="ECO:0000313" key="1">
    <source>
        <dbReference type="EMBL" id="SEG22640.1"/>
    </source>
</evidence>
<dbReference type="RefSeq" id="WP_170216846.1">
    <property type="nucleotide sequence ID" value="NZ_CP031311.1"/>
</dbReference>
<evidence type="ECO:0000313" key="2">
    <source>
        <dbReference type="Proteomes" id="UP000236740"/>
    </source>
</evidence>
<name>A0A1H5YG43_9EURY</name>
<sequence length="54" mass="5555">MRRTRAVGILLTALAVAGYAIGVAAPYPGRSASLVGLMVGVTLYAIGYEEGEVE</sequence>